<evidence type="ECO:0000259" key="2">
    <source>
        <dbReference type="Pfam" id="PF24478"/>
    </source>
</evidence>
<keyword evidence="4" id="KW-1185">Reference proteome</keyword>
<evidence type="ECO:0000259" key="3">
    <source>
        <dbReference type="Pfam" id="PF25510"/>
    </source>
</evidence>
<accession>A0A8M1KNT3</accession>
<evidence type="ECO:0000313" key="4">
    <source>
        <dbReference type="Proteomes" id="UP000515152"/>
    </source>
</evidence>
<evidence type="ECO:0000256" key="1">
    <source>
        <dbReference type="SAM" id="MobiDB-lite"/>
    </source>
</evidence>
<feature type="domain" description="Doublecortin" evidence="3">
    <location>
        <begin position="310"/>
        <end position="398"/>
    </location>
</feature>
<dbReference type="Pfam" id="PF25510">
    <property type="entry name" value="Ubiquitin_DCDC1"/>
    <property type="match status" value="1"/>
</dbReference>
<dbReference type="PANTHER" id="PTHR46302:SF3">
    <property type="entry name" value="DOUBLECORTIN DOMAIN-CONTAINING PROTEIN 1"/>
    <property type="match status" value="1"/>
</dbReference>
<dbReference type="InterPro" id="IPR057424">
    <property type="entry name" value="Ubiquitin_DCDC1"/>
</dbReference>
<dbReference type="PANTHER" id="PTHR46302">
    <property type="entry name" value="DOUBLECORTIN DOMAIN-CONTAINING PROTEIN 1"/>
    <property type="match status" value="1"/>
</dbReference>
<dbReference type="AlphaFoldDB" id="A0A8M1KNT3"/>
<dbReference type="Proteomes" id="UP000515152">
    <property type="component" value="Chromosome 3"/>
</dbReference>
<organism evidence="4 5">
    <name type="scientific">Clupea harengus</name>
    <name type="common">Atlantic herring</name>
    <dbReference type="NCBI Taxonomy" id="7950"/>
    <lineage>
        <taxon>Eukaryota</taxon>
        <taxon>Metazoa</taxon>
        <taxon>Chordata</taxon>
        <taxon>Craniata</taxon>
        <taxon>Vertebrata</taxon>
        <taxon>Euteleostomi</taxon>
        <taxon>Actinopterygii</taxon>
        <taxon>Neopterygii</taxon>
        <taxon>Teleostei</taxon>
        <taxon>Clupei</taxon>
        <taxon>Clupeiformes</taxon>
        <taxon>Clupeoidei</taxon>
        <taxon>Clupeidae</taxon>
        <taxon>Clupea</taxon>
    </lineage>
</organism>
<dbReference type="GO" id="GO:0030496">
    <property type="term" value="C:midbody"/>
    <property type="evidence" value="ECO:0007669"/>
    <property type="project" value="TreeGrafter"/>
</dbReference>
<dbReference type="RefSeq" id="XP_042563369.1">
    <property type="nucleotide sequence ID" value="XM_042707435.1"/>
</dbReference>
<dbReference type="Pfam" id="PF24478">
    <property type="entry name" value="DCX2_DCDC1"/>
    <property type="match status" value="1"/>
</dbReference>
<gene>
    <name evidence="5" type="primary">LOC116219760</name>
</gene>
<proteinExistence type="predicted"/>
<dbReference type="OrthoDB" id="9999986at2759"/>
<evidence type="ECO:0000313" key="5">
    <source>
        <dbReference type="RefSeq" id="XP_042563369.1"/>
    </source>
</evidence>
<dbReference type="InterPro" id="IPR043188">
    <property type="entry name" value="DCDC1"/>
</dbReference>
<name>A0A8M1KNT3_CLUHA</name>
<protein>
    <submittedName>
        <fullName evidence="5">Doublecortin domain-containing protein 1-like</fullName>
    </submittedName>
</protein>
<dbReference type="GO" id="GO:1902412">
    <property type="term" value="P:regulation of mitotic cytokinesis"/>
    <property type="evidence" value="ECO:0007669"/>
    <property type="project" value="InterPro"/>
</dbReference>
<dbReference type="GO" id="GO:0008017">
    <property type="term" value="F:microtubule binding"/>
    <property type="evidence" value="ECO:0007669"/>
    <property type="project" value="InterPro"/>
</dbReference>
<feature type="region of interest" description="Disordered" evidence="1">
    <location>
        <begin position="287"/>
        <end position="312"/>
    </location>
</feature>
<dbReference type="InterPro" id="IPR056415">
    <property type="entry name" value="DCX2_DCDC1"/>
</dbReference>
<dbReference type="GeneID" id="116219760"/>
<feature type="domain" description="DCDC1 second doublecortin-like" evidence="2">
    <location>
        <begin position="117"/>
        <end position="207"/>
    </location>
</feature>
<dbReference type="KEGG" id="char:116219760"/>
<reference evidence="5" key="1">
    <citation type="submission" date="2025-08" db="UniProtKB">
        <authorList>
            <consortium name="RefSeq"/>
        </authorList>
    </citation>
    <scope>IDENTIFICATION</scope>
</reference>
<sequence length="456" mass="50454">MISPIVYSVVYLPQLLEDCTVKLRLNSAARRIFLADGVEAHAPEDIPQDADIYVSTGEAFVDPLAEIRAHLSVCRERSWTLEGLVQSGDDHGRGGTRASMLSRRALARLCQGVLPGAQRVLIFRNGAGRDGYEVSTTMQSLEQFLDVCTEKLHLTASAKMVFNWNGKAVEDLNLVPRLDGCLRGSGAPSRGPLWASRGEALSVAGVQTYVRETVKALRQRLTAGRQHLKQLEWAEAGRMENVTAKEILSLTGRERAKAKEKAQAQIKELEDCLRKHQQQLSILGRMAEADSSRPPGSTWPLSQGPSLPQGLQLKVHQPGRDSGHTLVFVNRVELEKGCEADEERMMNRLLQIIHRRLGAGAVGLSPAWVYDEWGEAVRSPLHLQNGQRVWVSYGEDHRLAISLSHPSLSLSLSLSLSFSPPLSLSLLLRATAMHQFVSSPPDSWGPHCFTLFFLWK</sequence>